<dbReference type="Proteomes" id="UP001501231">
    <property type="component" value="Unassembled WGS sequence"/>
</dbReference>
<evidence type="ECO:0000313" key="2">
    <source>
        <dbReference type="EMBL" id="GAA2452724.1"/>
    </source>
</evidence>
<name>A0ABN3K8N1_9ACTN</name>
<dbReference type="InterPro" id="IPR037523">
    <property type="entry name" value="VOC_core"/>
</dbReference>
<dbReference type="InterPro" id="IPR004360">
    <property type="entry name" value="Glyas_Fos-R_dOase_dom"/>
</dbReference>
<accession>A0ABN3K8N1</accession>
<organism evidence="2 3">
    <name type="scientific">Actinomadura vinacea</name>
    <dbReference type="NCBI Taxonomy" id="115336"/>
    <lineage>
        <taxon>Bacteria</taxon>
        <taxon>Bacillati</taxon>
        <taxon>Actinomycetota</taxon>
        <taxon>Actinomycetes</taxon>
        <taxon>Streptosporangiales</taxon>
        <taxon>Thermomonosporaceae</taxon>
        <taxon>Actinomadura</taxon>
    </lineage>
</organism>
<dbReference type="PANTHER" id="PTHR33993:SF14">
    <property type="entry name" value="GB|AAF24581.1"/>
    <property type="match status" value="1"/>
</dbReference>
<gene>
    <name evidence="2" type="ORF">GCM10010191_83920</name>
</gene>
<protein>
    <submittedName>
        <fullName evidence="2">VOC family protein</fullName>
    </submittedName>
</protein>
<dbReference type="SUPFAM" id="SSF54593">
    <property type="entry name" value="Glyoxalase/Bleomycin resistance protein/Dihydroxybiphenyl dioxygenase"/>
    <property type="match status" value="1"/>
</dbReference>
<dbReference type="Gene3D" id="3.10.180.10">
    <property type="entry name" value="2,3-Dihydroxybiphenyl 1,2-Dioxygenase, domain 1"/>
    <property type="match status" value="2"/>
</dbReference>
<dbReference type="InterPro" id="IPR052164">
    <property type="entry name" value="Anthracycline_SecMetBiosynth"/>
</dbReference>
<sequence length="253" mass="27633">MTLLTGNPPTGTPTWLDLGIPDLQQAAEFYGRLFGWEFQDYGAEAGHYHACLLRGEPVAGMMENPDAGADHWWSVYFATDDCDGTVKRVTDAGGSVVEPPMDVMDQGRMAILKDASGAQFGLWEGRAHIGSRIVNEPGSFVWNELVAPDSGRAADFYRSVFDCTLEPIQGEMDYIVLHRPDGHGIGGVMGVPGTASPAWYTYFDVENTDEAAELVRENGGMVLAEPEDTPYGRMATVNDPFGVEFRLMKPAEM</sequence>
<dbReference type="InterPro" id="IPR029068">
    <property type="entry name" value="Glyas_Bleomycin-R_OHBP_Dase"/>
</dbReference>
<evidence type="ECO:0000259" key="1">
    <source>
        <dbReference type="PROSITE" id="PS51819"/>
    </source>
</evidence>
<feature type="domain" description="VOC" evidence="1">
    <location>
        <begin position="12"/>
        <end position="125"/>
    </location>
</feature>
<comment type="caution">
    <text evidence="2">The sequence shown here is derived from an EMBL/GenBank/DDBJ whole genome shotgun (WGS) entry which is preliminary data.</text>
</comment>
<keyword evidence="3" id="KW-1185">Reference proteome</keyword>
<dbReference type="CDD" id="cd07247">
    <property type="entry name" value="SgaA_N_like"/>
    <property type="match status" value="2"/>
</dbReference>
<feature type="domain" description="VOC" evidence="1">
    <location>
        <begin position="139"/>
        <end position="250"/>
    </location>
</feature>
<dbReference type="PANTHER" id="PTHR33993">
    <property type="entry name" value="GLYOXALASE-RELATED"/>
    <property type="match status" value="1"/>
</dbReference>
<reference evidence="2 3" key="1">
    <citation type="journal article" date="2019" name="Int. J. Syst. Evol. Microbiol.">
        <title>The Global Catalogue of Microorganisms (GCM) 10K type strain sequencing project: providing services to taxonomists for standard genome sequencing and annotation.</title>
        <authorList>
            <consortium name="The Broad Institute Genomics Platform"/>
            <consortium name="The Broad Institute Genome Sequencing Center for Infectious Disease"/>
            <person name="Wu L."/>
            <person name="Ma J."/>
        </authorList>
    </citation>
    <scope>NUCLEOTIDE SEQUENCE [LARGE SCALE GENOMIC DNA]</scope>
    <source>
        <strain evidence="2 3">JCM 3325</strain>
    </source>
</reference>
<dbReference type="RefSeq" id="WP_344596971.1">
    <property type="nucleotide sequence ID" value="NZ_BAAARW010000039.1"/>
</dbReference>
<dbReference type="PROSITE" id="PS51819">
    <property type="entry name" value="VOC"/>
    <property type="match status" value="2"/>
</dbReference>
<dbReference type="Pfam" id="PF00903">
    <property type="entry name" value="Glyoxalase"/>
    <property type="match status" value="2"/>
</dbReference>
<proteinExistence type="predicted"/>
<dbReference type="EMBL" id="BAAARW010000039">
    <property type="protein sequence ID" value="GAA2452724.1"/>
    <property type="molecule type" value="Genomic_DNA"/>
</dbReference>
<evidence type="ECO:0000313" key="3">
    <source>
        <dbReference type="Proteomes" id="UP001501231"/>
    </source>
</evidence>